<gene>
    <name evidence="1" type="ORF">SBF1_5360001</name>
</gene>
<dbReference type="OrthoDB" id="2616213at2"/>
<proteinExistence type="predicted"/>
<accession>A0A2U3LJ37</accession>
<dbReference type="AlphaFoldDB" id="A0A2U3LJ37"/>
<protein>
    <recommendedName>
        <fullName evidence="3">Phage protein, HK97 gp10 family</fullName>
    </recommendedName>
</protein>
<name>A0A2U3LJ37_9FIRM</name>
<reference evidence="2" key="1">
    <citation type="submission" date="2018-02" db="EMBL/GenBank/DDBJ databases">
        <authorList>
            <person name="Hausmann B."/>
        </authorList>
    </citation>
    <scope>NUCLEOTIDE SEQUENCE [LARGE SCALE GENOMIC DNA]</scope>
    <source>
        <strain evidence="2">Peat soil MAG SbF1</strain>
    </source>
</reference>
<dbReference type="Proteomes" id="UP000238916">
    <property type="component" value="Unassembled WGS sequence"/>
</dbReference>
<evidence type="ECO:0000313" key="1">
    <source>
        <dbReference type="EMBL" id="SPF51836.1"/>
    </source>
</evidence>
<evidence type="ECO:0000313" key="2">
    <source>
        <dbReference type="Proteomes" id="UP000238916"/>
    </source>
</evidence>
<sequence length="154" mass="16943">MTYYVPGSNASESSFEGVDEFIAKLKLLEVLPQAIVTKAAKAGASSALRFALANLQPANGSFLGRYGRNEWHDGGNLAEVMKLKGEKARKGKKVYIIDTAWYAHFVDLGFTTRNGKHIEGKHFLKYALTKHYDEIMDAMLVELSSGIDKLVGST</sequence>
<dbReference type="EMBL" id="OMOF01000486">
    <property type="protein sequence ID" value="SPF51836.1"/>
    <property type="molecule type" value="Genomic_DNA"/>
</dbReference>
<evidence type="ECO:0008006" key="3">
    <source>
        <dbReference type="Google" id="ProtNLM"/>
    </source>
</evidence>
<organism evidence="1 2">
    <name type="scientific">Candidatus Desulfosporosinus infrequens</name>
    <dbReference type="NCBI Taxonomy" id="2043169"/>
    <lineage>
        <taxon>Bacteria</taxon>
        <taxon>Bacillati</taxon>
        <taxon>Bacillota</taxon>
        <taxon>Clostridia</taxon>
        <taxon>Eubacteriales</taxon>
        <taxon>Desulfitobacteriaceae</taxon>
        <taxon>Desulfosporosinus</taxon>
    </lineage>
</organism>